<evidence type="ECO:0000313" key="2">
    <source>
        <dbReference type="Proteomes" id="UP000056502"/>
    </source>
</evidence>
<name>A0A0M4NWE6_LEPIR</name>
<dbReference type="PATRIC" id="fig|1279460.3.peg.1077"/>
<proteinExistence type="predicted"/>
<dbReference type="AlphaFoldDB" id="A0A0M4NWE6"/>
<accession>A0A0M4NWE6</accession>
<reference evidence="1 2" key="1">
    <citation type="journal article" date="2015" name="Genome Announc.">
        <title>Whole-Genome Sequence of Leptospira interrogans Serovar Hardjo Subtype Hardjoprajitno Strain Norma, Isolated from Cattle in a Leptospirosis Outbreak in Brazil.</title>
        <authorList>
            <person name="Cosate M.R."/>
            <person name="Soares S.C."/>
            <person name="Mendes T.A."/>
            <person name="Raittz R.T."/>
            <person name="Moreira E.C."/>
            <person name="Leite R."/>
            <person name="Fernandes G.R."/>
            <person name="Haddad J.P."/>
            <person name="Ortega J.M."/>
        </authorList>
    </citation>
    <scope>NUCLEOTIDE SEQUENCE [LARGE SCALE GENOMIC DNA]</scope>
    <source>
        <strain evidence="1 2">Norma</strain>
    </source>
</reference>
<dbReference type="Proteomes" id="UP000056502">
    <property type="component" value="Chromosome I"/>
</dbReference>
<sequence>MCYNRIECEFAVRKSWQKNLVDQKEVLLSFILINRGEIQTHGLQHDAPIPLEFQKSILH</sequence>
<evidence type="ECO:0000313" key="1">
    <source>
        <dbReference type="EMBL" id="ALE38279.1"/>
    </source>
</evidence>
<protein>
    <submittedName>
        <fullName evidence="1">Uncharacterized protein</fullName>
    </submittedName>
</protein>
<organism evidence="1">
    <name type="scientific">Leptospira interrogans serovar Hardjo str. Norma</name>
    <dbReference type="NCBI Taxonomy" id="1279460"/>
    <lineage>
        <taxon>Bacteria</taxon>
        <taxon>Pseudomonadati</taxon>
        <taxon>Spirochaetota</taxon>
        <taxon>Spirochaetia</taxon>
        <taxon>Leptospirales</taxon>
        <taxon>Leptospiraceae</taxon>
        <taxon>Leptospira</taxon>
    </lineage>
</organism>
<dbReference type="EMBL" id="CP012603">
    <property type="protein sequence ID" value="ALE38279.1"/>
    <property type="molecule type" value="Genomic_DNA"/>
</dbReference>
<gene>
    <name evidence="1" type="ORF">G436_1071</name>
</gene>